<dbReference type="AlphaFoldDB" id="A0ABD2C7X1"/>
<keyword evidence="3" id="KW-1185">Reference proteome</keyword>
<name>A0ABD2C7X1_VESMC</name>
<dbReference type="Proteomes" id="UP001607303">
    <property type="component" value="Unassembled WGS sequence"/>
</dbReference>
<dbReference type="Gene3D" id="3.30.420.10">
    <property type="entry name" value="Ribonuclease H-like superfamily/Ribonuclease H"/>
    <property type="match status" value="1"/>
</dbReference>
<dbReference type="EMBL" id="JAYRBN010000059">
    <property type="protein sequence ID" value="KAL2741144.1"/>
    <property type="molecule type" value="Genomic_DNA"/>
</dbReference>
<dbReference type="PROSITE" id="PS50994">
    <property type="entry name" value="INTEGRASE"/>
    <property type="match status" value="1"/>
</dbReference>
<organism evidence="2 3">
    <name type="scientific">Vespula maculifrons</name>
    <name type="common">Eastern yellow jacket</name>
    <name type="synonym">Wasp</name>
    <dbReference type="NCBI Taxonomy" id="7453"/>
    <lineage>
        <taxon>Eukaryota</taxon>
        <taxon>Metazoa</taxon>
        <taxon>Ecdysozoa</taxon>
        <taxon>Arthropoda</taxon>
        <taxon>Hexapoda</taxon>
        <taxon>Insecta</taxon>
        <taxon>Pterygota</taxon>
        <taxon>Neoptera</taxon>
        <taxon>Endopterygota</taxon>
        <taxon>Hymenoptera</taxon>
        <taxon>Apocrita</taxon>
        <taxon>Aculeata</taxon>
        <taxon>Vespoidea</taxon>
        <taxon>Vespidae</taxon>
        <taxon>Vespinae</taxon>
        <taxon>Vespula</taxon>
    </lineage>
</organism>
<evidence type="ECO:0000313" key="3">
    <source>
        <dbReference type="Proteomes" id="UP001607303"/>
    </source>
</evidence>
<proteinExistence type="predicted"/>
<reference evidence="2 3" key="1">
    <citation type="journal article" date="2024" name="Ann. Entomol. Soc. Am.">
        <title>Genomic analyses of the southern and eastern yellowjacket wasps (Hymenoptera: Vespidae) reveal evolutionary signatures of social life.</title>
        <authorList>
            <person name="Catto M.A."/>
            <person name="Caine P.B."/>
            <person name="Orr S.E."/>
            <person name="Hunt B.G."/>
            <person name="Goodisman M.A.D."/>
        </authorList>
    </citation>
    <scope>NUCLEOTIDE SEQUENCE [LARGE SCALE GENOMIC DNA]</scope>
    <source>
        <strain evidence="2">232</strain>
        <tissue evidence="2">Head and thorax</tissue>
    </source>
</reference>
<evidence type="ECO:0000259" key="1">
    <source>
        <dbReference type="PROSITE" id="PS50994"/>
    </source>
</evidence>
<protein>
    <recommendedName>
        <fullName evidence="1">Integrase catalytic domain-containing protein</fullName>
    </recommendedName>
</protein>
<dbReference type="InterPro" id="IPR001584">
    <property type="entry name" value="Integrase_cat-core"/>
</dbReference>
<dbReference type="InterPro" id="IPR012337">
    <property type="entry name" value="RNaseH-like_sf"/>
</dbReference>
<comment type="caution">
    <text evidence="2">The sequence shown here is derived from an EMBL/GenBank/DDBJ whole genome shotgun (WGS) entry which is preliminary data.</text>
</comment>
<feature type="domain" description="Integrase catalytic" evidence="1">
    <location>
        <begin position="7"/>
        <end position="130"/>
    </location>
</feature>
<dbReference type="SUPFAM" id="SSF53098">
    <property type="entry name" value="Ribonuclease H-like"/>
    <property type="match status" value="1"/>
</dbReference>
<evidence type="ECO:0000313" key="2">
    <source>
        <dbReference type="EMBL" id="KAL2741144.1"/>
    </source>
</evidence>
<gene>
    <name evidence="2" type="ORF">V1477_010205</name>
</gene>
<dbReference type="InterPro" id="IPR036397">
    <property type="entry name" value="RNaseH_sf"/>
</dbReference>
<sequence length="190" mass="22047">MSKRMSEKLFPRKVLRYTALKLQIFCNMGINIIGMYDVQVRFHVFQFILQMPITEKRIAKAIETDTNLGKTTFEKCNEIFSISGIPKIIVMDNGINFRSQGLLTFLKTNGITSKFTTQFNPATNGQMVRISIYASTNESTQIEPSRNPTRTAIVPQVLERHIQNQRPPQCYREFYEYLNIFIKARKCYIG</sequence>
<accession>A0ABD2C7X1</accession>